<dbReference type="AlphaFoldDB" id="A0A345HVM0"/>
<name>A0A345HVM0_9ACTN</name>
<dbReference type="Gene3D" id="1.25.40.10">
    <property type="entry name" value="Tetratricopeptide repeat domain"/>
    <property type="match status" value="1"/>
</dbReference>
<organism evidence="3 4">
    <name type="scientific">Streptomyces paludis</name>
    <dbReference type="NCBI Taxonomy" id="2282738"/>
    <lineage>
        <taxon>Bacteria</taxon>
        <taxon>Bacillati</taxon>
        <taxon>Actinomycetota</taxon>
        <taxon>Actinomycetes</taxon>
        <taxon>Kitasatosporales</taxon>
        <taxon>Streptomycetaceae</taxon>
        <taxon>Streptomyces</taxon>
    </lineage>
</organism>
<feature type="repeat" description="TPR" evidence="1">
    <location>
        <begin position="116"/>
        <end position="149"/>
    </location>
</feature>
<dbReference type="KEGG" id="spad:DVK44_27130"/>
<keyword evidence="4" id="KW-1185">Reference proteome</keyword>
<dbReference type="InterPro" id="IPR011990">
    <property type="entry name" value="TPR-like_helical_dom_sf"/>
</dbReference>
<protein>
    <submittedName>
        <fullName evidence="3">Tetratricopeptide repeat protein</fullName>
    </submittedName>
</protein>
<dbReference type="PANTHER" id="PTHR44809">
    <property type="match status" value="1"/>
</dbReference>
<proteinExistence type="predicted"/>
<keyword evidence="1" id="KW-0802">TPR repeat</keyword>
<gene>
    <name evidence="3" type="ORF">DVK44_27130</name>
</gene>
<sequence length="563" mass="64593">MEHVHHPNGNRYWDGHRPVYPESFYAYRSRHRSRWHWRAVRPVRSQLRDGDPRRHRAIRHQPSRGRRPGTTPVNVKPTPLGTSRLLEFGHRLSRAGQFTDAEQCFSQAITLDPECAMAYNNLGWTRQRLGDLTSAESLYRQALSRDKELRLARRNLAKLLLRLGRDEEALPLFRAELNQGDDGLAWIQGLVNNALKARDLTLAGQYAAMTARLRWGEGLNPPGHVDPSPSYPPSIPKLRHDADQFRYLRRQGVLGTEIEPVIDAYEDLIDRLMPRGPEARQELDSNESRAIGHAYNRLLHTRETPRVTRALSDKWDRDAVERMYLDTPPGVVYVDNFLSPAALDGLRKFCLESTIWSGSRYAHGRLGAFFQDGFNCPLLLQIGEELREALPRMIGYRYPLRQLWGFKCGPELPADATTHADFAAVNVNFWITPDEANLDPESGGLVVYDVDAPLSWDFDTYNGRTDVIKPFLQRQHSRAMNIPYRANRAVIFNSDLFHASAGVSFRPGYENLRVNITMLYGEREDEVHHREMHHPDPMSESHELIPAWRSAAFRHTRTSRPGP</sequence>
<dbReference type="Pfam" id="PF13432">
    <property type="entry name" value="TPR_16"/>
    <property type="match status" value="1"/>
</dbReference>
<dbReference type="InterPro" id="IPR052943">
    <property type="entry name" value="TMTC_O-mannosyl-trnsfr"/>
</dbReference>
<dbReference type="SUPFAM" id="SSF48452">
    <property type="entry name" value="TPR-like"/>
    <property type="match status" value="1"/>
</dbReference>
<dbReference type="OrthoDB" id="9809392at2"/>
<dbReference type="PROSITE" id="PS50005">
    <property type="entry name" value="TPR"/>
    <property type="match status" value="2"/>
</dbReference>
<evidence type="ECO:0000256" key="1">
    <source>
        <dbReference type="PROSITE-ProRule" id="PRU00339"/>
    </source>
</evidence>
<feature type="compositionally biased region" description="Basic residues" evidence="2">
    <location>
        <begin position="53"/>
        <end position="67"/>
    </location>
</feature>
<reference evidence="4" key="1">
    <citation type="submission" date="2018-07" db="EMBL/GenBank/DDBJ databases">
        <authorList>
            <person name="Zhao J."/>
        </authorList>
    </citation>
    <scope>NUCLEOTIDE SEQUENCE [LARGE SCALE GENOMIC DNA]</scope>
    <source>
        <strain evidence="4">GSSD-12</strain>
    </source>
</reference>
<evidence type="ECO:0000313" key="4">
    <source>
        <dbReference type="Proteomes" id="UP000253868"/>
    </source>
</evidence>
<dbReference type="InterPro" id="IPR019734">
    <property type="entry name" value="TPR_rpt"/>
</dbReference>
<accession>A0A345HVM0</accession>
<dbReference type="SMART" id="SM00028">
    <property type="entry name" value="TPR"/>
    <property type="match status" value="2"/>
</dbReference>
<dbReference type="EMBL" id="CP031194">
    <property type="protein sequence ID" value="AXG80744.1"/>
    <property type="molecule type" value="Genomic_DNA"/>
</dbReference>
<dbReference type="SUPFAM" id="SSF51197">
    <property type="entry name" value="Clavaminate synthase-like"/>
    <property type="match status" value="1"/>
</dbReference>
<dbReference type="PANTHER" id="PTHR44809:SF1">
    <property type="entry name" value="PROTEIN O-MANNOSYL-TRANSFERASE TMTC1"/>
    <property type="match status" value="1"/>
</dbReference>
<evidence type="ECO:0000313" key="3">
    <source>
        <dbReference type="EMBL" id="AXG80744.1"/>
    </source>
</evidence>
<dbReference type="Proteomes" id="UP000253868">
    <property type="component" value="Chromosome"/>
</dbReference>
<evidence type="ECO:0000256" key="2">
    <source>
        <dbReference type="SAM" id="MobiDB-lite"/>
    </source>
</evidence>
<feature type="repeat" description="TPR" evidence="1">
    <location>
        <begin position="82"/>
        <end position="115"/>
    </location>
</feature>
<feature type="region of interest" description="Disordered" evidence="2">
    <location>
        <begin position="46"/>
        <end position="80"/>
    </location>
</feature>